<dbReference type="PROSITE" id="PS00675">
    <property type="entry name" value="SIGMA54_INTERACT_1"/>
    <property type="match status" value="1"/>
</dbReference>
<feature type="region of interest" description="Disordered" evidence="6">
    <location>
        <begin position="848"/>
        <end position="867"/>
    </location>
</feature>
<dbReference type="InterPro" id="IPR000719">
    <property type="entry name" value="Prot_kinase_dom"/>
</dbReference>
<dbReference type="SUPFAM" id="SSF56112">
    <property type="entry name" value="Protein kinase-like (PK-like)"/>
    <property type="match status" value="1"/>
</dbReference>
<dbReference type="GO" id="GO:0005524">
    <property type="term" value="F:ATP binding"/>
    <property type="evidence" value="ECO:0007669"/>
    <property type="project" value="UniProtKB-UniRule"/>
</dbReference>
<evidence type="ECO:0000256" key="3">
    <source>
        <dbReference type="ARBA" id="ARBA00022777"/>
    </source>
</evidence>
<feature type="domain" description="Protein kinase" evidence="7">
    <location>
        <begin position="93"/>
        <end position="343"/>
    </location>
</feature>
<evidence type="ECO:0000313" key="9">
    <source>
        <dbReference type="EMBL" id="SEN01789.1"/>
    </source>
</evidence>
<evidence type="ECO:0000256" key="2">
    <source>
        <dbReference type="ARBA" id="ARBA00022741"/>
    </source>
</evidence>
<evidence type="ECO:0000259" key="7">
    <source>
        <dbReference type="PROSITE" id="PS50011"/>
    </source>
</evidence>
<evidence type="ECO:0000313" key="10">
    <source>
        <dbReference type="Proteomes" id="UP000182719"/>
    </source>
</evidence>
<organism evidence="9 10">
    <name type="scientific">Stigmatella aurantiaca</name>
    <dbReference type="NCBI Taxonomy" id="41"/>
    <lineage>
        <taxon>Bacteria</taxon>
        <taxon>Pseudomonadati</taxon>
        <taxon>Myxococcota</taxon>
        <taxon>Myxococcia</taxon>
        <taxon>Myxococcales</taxon>
        <taxon>Cystobacterineae</taxon>
        <taxon>Archangiaceae</taxon>
        <taxon>Stigmatella</taxon>
    </lineage>
</organism>
<dbReference type="SUPFAM" id="SSF56436">
    <property type="entry name" value="C-type lectin-like"/>
    <property type="match status" value="1"/>
</dbReference>
<dbReference type="InterPro" id="IPR049052">
    <property type="entry name" value="nSTAND1"/>
</dbReference>
<protein>
    <submittedName>
        <fullName evidence="9">Serine/threonine protein kinase</fullName>
    </submittedName>
</protein>
<dbReference type="Pfam" id="PF03781">
    <property type="entry name" value="FGE-sulfatase"/>
    <property type="match status" value="1"/>
</dbReference>
<dbReference type="PANTHER" id="PTHR43289">
    <property type="entry name" value="MITOGEN-ACTIVATED PROTEIN KINASE KINASE KINASE 20-RELATED"/>
    <property type="match status" value="1"/>
</dbReference>
<dbReference type="EMBL" id="FOAP01000028">
    <property type="protein sequence ID" value="SEN01789.1"/>
    <property type="molecule type" value="Genomic_DNA"/>
</dbReference>
<dbReference type="PROSITE" id="PS50837">
    <property type="entry name" value="NACHT"/>
    <property type="match status" value="1"/>
</dbReference>
<evidence type="ECO:0000256" key="6">
    <source>
        <dbReference type="SAM" id="MobiDB-lite"/>
    </source>
</evidence>
<keyword evidence="3 9" id="KW-0418">Kinase</keyword>
<dbReference type="Proteomes" id="UP000182719">
    <property type="component" value="Unassembled WGS sequence"/>
</dbReference>
<sequence>MRPFSSLDNGLSASECLTDDVLIDLLDGRLPDEALALVHQHAAGCEACRTLLASVSRGGLEGVPVNPLRSGAASALSEPPGHVWEPPLVFDEFRLERELGRGGMGIVYLAHDTSLDRHVAVKFIASGQPDPWVRSYFDTEARAIARLQHPNVVTVFRVGEVSGHPYIVSEYVIGQSLAELPLPVPWRRVLTLGVGLARGLAAAHRQGVLHRDLKPSNAFVTRDGEVKLLDFGLAERFGPGVSGPSSRPHLVVGTRPYMAPELLERAPATPRSDLYALGVLLHELCTGALPRASPPGPEEAAPRAGGGPELDPDFSAIIARCLAHDPLERFASAEALCEALERLERISAPVPLGDSNPYRGLAPFEAEHRALFFGRDADIHAVLERLRHRPLVLVAGDSGTGKSSLCRAGVLPRVDAGMLGGARERIILTMWPGRRPLDALAAELAPVLGLGEAELATTFADAPAWLGRTLREAHQEGRGLVLFVDQLEELITLSEPAQAAHFARILGELALPSRGVRVLLTVRGDFLTRLCALPGLGEEAERALYILRPMPPEAVREAIVGPARSRGVAFESGEFVQMLVESTAHGVGSLPPLQFALAELWERRNPAQGRITREALDAMGGVAGALSRHADEVLARLSVPEREAARRLLLQLVTEEGTRIERSEAELTRAGDEASQAALRALIEGRLLHTRMAGGQPRCELAHDSLIESWGTLRGWLDDGIGHRAVRKRLEVASAEWERLRHAREALWGQRQLDEASLLELASLGPRERTFLAASRGAVTRQRWGRRLAVLAVPLAVAASYGGLRLQTYLEDTRFVDAQVRQAGEGLAVGRSLAQQARARREEALALFDGRPSPSSGTETLPGPHGRRAAAERRWAEALSLREQAEGAFSHAGQLLQKALDRDRGDGDTRGLIAEVVYEQVLLAERFHQRREHSEWLRRLAQVTGAGQSGEAWLKRLQAPAELMLVTEPPGAHVEVERYTQVQGTLHREPVPGSRRWGQTPLLGLLLPEGSYLLQITAPGRVPVRLPLRLEHGAREQVRLTLPTEVPAGHVYIPPGCFLQGSAEPEEVRVFMLSPPLHRFCLTEGYVIGQREVTFGDWLAYLNALPADAPVRRLLEQPRFSSTGAVTLRHQPGVGWVFSFYRSPEDVFSAKEGETFRYPGRTVRNTADWRQFPLSGVSAEDLVGYFYWLDRSGRLPGARLCSQNEWEYAARGADGRRYPHGDQLQPDDANIDTTYDRQPTAFGPDAVGSYPATVSPFGLEDVAGNAFEITRSTTPEFGRVVLRGGAWYYDSFGAHIANISVGDPTARDAAIGVRVCASFSP</sequence>
<dbReference type="Gene3D" id="3.90.1580.10">
    <property type="entry name" value="paralog of FGE (formylglycine-generating enzyme)"/>
    <property type="match status" value="1"/>
</dbReference>
<gene>
    <name evidence="9" type="ORF">SAMN05444354_12865</name>
</gene>
<dbReference type="PROSITE" id="PS00107">
    <property type="entry name" value="PROTEIN_KINASE_ATP"/>
    <property type="match status" value="1"/>
</dbReference>
<dbReference type="PANTHER" id="PTHR43289:SF6">
    <property type="entry name" value="SERINE_THREONINE-PROTEIN KINASE NEKL-3"/>
    <property type="match status" value="1"/>
</dbReference>
<name>A0A1H8D3N6_STIAU</name>
<dbReference type="SMART" id="SM00220">
    <property type="entry name" value="S_TKc"/>
    <property type="match status" value="1"/>
</dbReference>
<keyword evidence="1" id="KW-0808">Transferase</keyword>
<evidence type="ECO:0000256" key="1">
    <source>
        <dbReference type="ARBA" id="ARBA00022679"/>
    </source>
</evidence>
<dbReference type="InterPro" id="IPR027417">
    <property type="entry name" value="P-loop_NTPase"/>
</dbReference>
<dbReference type="InterPro" id="IPR025662">
    <property type="entry name" value="Sigma_54_int_dom_ATP-bd_1"/>
</dbReference>
<dbReference type="InterPro" id="IPR017441">
    <property type="entry name" value="Protein_kinase_ATP_BS"/>
</dbReference>
<dbReference type="CDD" id="cd14014">
    <property type="entry name" value="STKc_PknB_like"/>
    <property type="match status" value="1"/>
</dbReference>
<keyword evidence="9" id="KW-0723">Serine/threonine-protein kinase</keyword>
<dbReference type="SUPFAM" id="SSF52540">
    <property type="entry name" value="P-loop containing nucleoside triphosphate hydrolases"/>
    <property type="match status" value="1"/>
</dbReference>
<accession>A0A1H8D3N6</accession>
<dbReference type="GO" id="GO:0004674">
    <property type="term" value="F:protein serine/threonine kinase activity"/>
    <property type="evidence" value="ECO:0007669"/>
    <property type="project" value="UniProtKB-KW"/>
</dbReference>
<dbReference type="InterPro" id="IPR016187">
    <property type="entry name" value="CTDL_fold"/>
</dbReference>
<dbReference type="PROSITE" id="PS50011">
    <property type="entry name" value="PROTEIN_KINASE_DOM"/>
    <property type="match status" value="1"/>
</dbReference>
<keyword evidence="10" id="KW-1185">Reference proteome</keyword>
<evidence type="ECO:0000256" key="5">
    <source>
        <dbReference type="PROSITE-ProRule" id="PRU10141"/>
    </source>
</evidence>
<dbReference type="InterPro" id="IPR007111">
    <property type="entry name" value="NACHT_NTPase"/>
</dbReference>
<keyword evidence="4 5" id="KW-0067">ATP-binding</keyword>
<dbReference type="Gene3D" id="1.10.510.10">
    <property type="entry name" value="Transferase(Phosphotransferase) domain 1"/>
    <property type="match status" value="1"/>
</dbReference>
<dbReference type="InterPro" id="IPR042095">
    <property type="entry name" value="SUMF_sf"/>
</dbReference>
<keyword evidence="2 5" id="KW-0547">Nucleotide-binding</keyword>
<evidence type="ECO:0000259" key="8">
    <source>
        <dbReference type="PROSITE" id="PS50837"/>
    </source>
</evidence>
<evidence type="ECO:0000256" key="4">
    <source>
        <dbReference type="ARBA" id="ARBA00022840"/>
    </source>
</evidence>
<feature type="binding site" evidence="5">
    <location>
        <position position="122"/>
    </location>
    <ligand>
        <name>ATP</name>
        <dbReference type="ChEBI" id="CHEBI:30616"/>
    </ligand>
</feature>
<dbReference type="Pfam" id="PF00069">
    <property type="entry name" value="Pkinase"/>
    <property type="match status" value="1"/>
</dbReference>
<dbReference type="Pfam" id="PF20703">
    <property type="entry name" value="nSTAND1"/>
    <property type="match status" value="1"/>
</dbReference>
<dbReference type="InterPro" id="IPR005532">
    <property type="entry name" value="SUMF_dom"/>
</dbReference>
<dbReference type="OrthoDB" id="5476619at2"/>
<dbReference type="Gene3D" id="3.30.200.20">
    <property type="entry name" value="Phosphorylase Kinase, domain 1"/>
    <property type="match status" value="1"/>
</dbReference>
<reference evidence="10" key="1">
    <citation type="submission" date="2016-10" db="EMBL/GenBank/DDBJ databases">
        <authorList>
            <person name="Varghese N."/>
            <person name="Submissions S."/>
        </authorList>
    </citation>
    <scope>NUCLEOTIDE SEQUENCE [LARGE SCALE GENOMIC DNA]</scope>
    <source>
        <strain evidence="10">DSM 17044</strain>
    </source>
</reference>
<proteinExistence type="predicted"/>
<feature type="domain" description="NACHT" evidence="8">
    <location>
        <begin position="390"/>
        <end position="523"/>
    </location>
</feature>
<dbReference type="InterPro" id="IPR011009">
    <property type="entry name" value="Kinase-like_dom_sf"/>
</dbReference>